<dbReference type="Pfam" id="PF16370">
    <property type="entry name" value="MetallophosC"/>
    <property type="match status" value="1"/>
</dbReference>
<protein>
    <submittedName>
        <fullName evidence="5">Uncharacterized protein</fullName>
    </submittedName>
</protein>
<dbReference type="Pfam" id="PF00149">
    <property type="entry name" value="Metallophos"/>
    <property type="match status" value="1"/>
</dbReference>
<dbReference type="Gene3D" id="3.60.21.10">
    <property type="match status" value="1"/>
</dbReference>
<dbReference type="PANTHER" id="PTHR43143:SF1">
    <property type="entry name" value="SERINE_THREONINE-PROTEIN PHOSPHATASE CPPED1"/>
    <property type="match status" value="1"/>
</dbReference>
<keyword evidence="1" id="KW-0732">Signal</keyword>
<proteinExistence type="predicted"/>
<gene>
    <name evidence="5" type="ORF">JCM15093_760</name>
</gene>
<reference evidence="5 6" key="1">
    <citation type="journal article" date="2015" name="Microbes Environ.">
        <title>Distribution and evolution of nitrogen fixation genes in the phylum bacteroidetes.</title>
        <authorList>
            <person name="Inoue J."/>
            <person name="Oshima K."/>
            <person name="Suda W."/>
            <person name="Sakamoto M."/>
            <person name="Iino T."/>
            <person name="Noda S."/>
            <person name="Hongoh Y."/>
            <person name="Hattori M."/>
            <person name="Ohkuma M."/>
        </authorList>
    </citation>
    <scope>NUCLEOTIDE SEQUENCE [LARGE SCALE GENOMIC DNA]</scope>
    <source>
        <strain evidence="5 6">JCM 15093</strain>
    </source>
</reference>
<feature type="chain" id="PRO_5001662664" evidence="1">
    <location>
        <begin position="22"/>
        <end position="456"/>
    </location>
</feature>
<dbReference type="PANTHER" id="PTHR43143">
    <property type="entry name" value="METALLOPHOSPHOESTERASE, CALCINEURIN SUPERFAMILY"/>
    <property type="match status" value="1"/>
</dbReference>
<accession>A0A069CZV2</accession>
<keyword evidence="6" id="KW-1185">Reference proteome</keyword>
<dbReference type="AlphaFoldDB" id="A0A069CZV2"/>
<name>A0A069CZV2_9BACE</name>
<sequence>MKVIKTLLIGVWLMGSLALHAQKANIFGTVTADGKPLAGVPVSDGYEVTTTGVDGRYELNSHKRHGYVFISIPGGYEVPTEGVVPKFWTSLNKPVTQAEQHDFKLSRVNNVNHVVLAITDLHLAGVYNDKEQLCMSFMPSINNTVKQLAGQKVYTLSLGDLSFERYWYLKGYDIADYRKTMEVVRYPTPMFSVIGNHDHDGGTAFSDSTDFMSAAKYKKALGPTYYSFNLGKVHYVVLDNIIYLNESNGKVVDGLVGKRNYITRVSEEQRDWLKKDLALVKDKNTPVVVAMHAATYRYEGISPEVVSWLSKPEYSEEITDCFRDFKEVHYLSGHTHRNNTVRYKNVVEHNIGAVCGSWWRTGSNLLQALGPDGGPAGYAVFNVQGSNLSWYYNSIEDGAQKQFRVFDMNEVRRYYRDSKEVATFLSHYPQRLIFANCRITWCTFMFGDGNRNGRWR</sequence>
<evidence type="ECO:0000313" key="6">
    <source>
        <dbReference type="Proteomes" id="UP000027601"/>
    </source>
</evidence>
<dbReference type="STRING" id="1121097.GCA_000428125_01363"/>
<feature type="domain" description="Calcineurin-like phosphoesterase C-terminal" evidence="3">
    <location>
        <begin position="348"/>
        <end position="419"/>
    </location>
</feature>
<feature type="signal peptide" evidence="1">
    <location>
        <begin position="1"/>
        <end position="21"/>
    </location>
</feature>
<dbReference type="EMBL" id="BAJS01000002">
    <property type="protein sequence ID" value="GAK35650.1"/>
    <property type="molecule type" value="Genomic_DNA"/>
</dbReference>
<dbReference type="eggNOG" id="COG1409">
    <property type="taxonomic scope" value="Bacteria"/>
</dbReference>
<dbReference type="Pfam" id="PF16371">
    <property type="entry name" value="MetallophosN"/>
    <property type="match status" value="1"/>
</dbReference>
<dbReference type="SUPFAM" id="SSF56300">
    <property type="entry name" value="Metallo-dependent phosphatases"/>
    <property type="match status" value="1"/>
</dbReference>
<evidence type="ECO:0000259" key="4">
    <source>
        <dbReference type="Pfam" id="PF16371"/>
    </source>
</evidence>
<feature type="domain" description="Calcineurin-like phosphoesterase N-terminal" evidence="4">
    <location>
        <begin position="28"/>
        <end position="105"/>
    </location>
</feature>
<dbReference type="InterPro" id="IPR029052">
    <property type="entry name" value="Metallo-depent_PP-like"/>
</dbReference>
<evidence type="ECO:0000313" key="5">
    <source>
        <dbReference type="EMBL" id="GAK35650.1"/>
    </source>
</evidence>
<organism evidence="5 6">
    <name type="scientific">Bacteroides graminisolvens DSM 19988 = JCM 15093</name>
    <dbReference type="NCBI Taxonomy" id="1121097"/>
    <lineage>
        <taxon>Bacteria</taxon>
        <taxon>Pseudomonadati</taxon>
        <taxon>Bacteroidota</taxon>
        <taxon>Bacteroidia</taxon>
        <taxon>Bacteroidales</taxon>
        <taxon>Bacteroidaceae</taxon>
        <taxon>Bacteroides</taxon>
    </lineage>
</organism>
<evidence type="ECO:0000259" key="3">
    <source>
        <dbReference type="Pfam" id="PF16370"/>
    </source>
</evidence>
<dbReference type="OrthoDB" id="1776264at2"/>
<feature type="domain" description="Calcineurin-like phosphoesterase" evidence="2">
    <location>
        <begin position="115"/>
        <end position="337"/>
    </location>
</feature>
<evidence type="ECO:0000256" key="1">
    <source>
        <dbReference type="SAM" id="SignalP"/>
    </source>
</evidence>
<evidence type="ECO:0000259" key="2">
    <source>
        <dbReference type="Pfam" id="PF00149"/>
    </source>
</evidence>
<dbReference type="Proteomes" id="UP000027601">
    <property type="component" value="Unassembled WGS sequence"/>
</dbReference>
<dbReference type="RefSeq" id="WP_024995753.1">
    <property type="nucleotide sequence ID" value="NZ_BAJS01000002.1"/>
</dbReference>
<comment type="caution">
    <text evidence="5">The sequence shown here is derived from an EMBL/GenBank/DDBJ whole genome shotgun (WGS) entry which is preliminary data.</text>
</comment>
<dbReference type="GO" id="GO:0016787">
    <property type="term" value="F:hydrolase activity"/>
    <property type="evidence" value="ECO:0007669"/>
    <property type="project" value="InterPro"/>
</dbReference>
<dbReference type="InterPro" id="IPR051918">
    <property type="entry name" value="STPP_CPPED1"/>
</dbReference>
<dbReference type="InterPro" id="IPR032288">
    <property type="entry name" value="Metallophos_C"/>
</dbReference>
<dbReference type="InterPro" id="IPR032285">
    <property type="entry name" value="Metallophos_N"/>
</dbReference>
<dbReference type="InterPro" id="IPR004843">
    <property type="entry name" value="Calcineurin-like_PHP"/>
</dbReference>